<reference evidence="4" key="1">
    <citation type="submission" date="2016-06" db="UniProtKB">
        <authorList>
            <consortium name="WormBaseParasite"/>
        </authorList>
    </citation>
    <scope>IDENTIFICATION</scope>
</reference>
<evidence type="ECO:0000313" key="2">
    <source>
        <dbReference type="EMBL" id="VDO98907.1"/>
    </source>
</evidence>
<name>A0A183IGP0_9BILA</name>
<dbReference type="GO" id="GO:0005829">
    <property type="term" value="C:cytosol"/>
    <property type="evidence" value="ECO:0007669"/>
    <property type="project" value="TreeGrafter"/>
</dbReference>
<dbReference type="AlphaFoldDB" id="A0A183IGP0"/>
<dbReference type="Proteomes" id="UP000270296">
    <property type="component" value="Unassembled WGS sequence"/>
</dbReference>
<organism evidence="4">
    <name type="scientific">Soboliphyme baturini</name>
    <dbReference type="NCBI Taxonomy" id="241478"/>
    <lineage>
        <taxon>Eukaryota</taxon>
        <taxon>Metazoa</taxon>
        <taxon>Ecdysozoa</taxon>
        <taxon>Nematoda</taxon>
        <taxon>Enoplea</taxon>
        <taxon>Dorylaimia</taxon>
        <taxon>Dioctophymatida</taxon>
        <taxon>Dioctophymatoidea</taxon>
        <taxon>Soboliphymatidae</taxon>
        <taxon>Soboliphyme</taxon>
    </lineage>
</organism>
<dbReference type="PANTHER" id="PTHR10677:SF3">
    <property type="entry name" value="FI07626P-RELATED"/>
    <property type="match status" value="1"/>
</dbReference>
<dbReference type="GO" id="GO:0006511">
    <property type="term" value="P:ubiquitin-dependent protein catabolic process"/>
    <property type="evidence" value="ECO:0007669"/>
    <property type="project" value="TreeGrafter"/>
</dbReference>
<keyword evidence="3" id="KW-1185">Reference proteome</keyword>
<dbReference type="PANTHER" id="PTHR10677">
    <property type="entry name" value="UBIQUILIN"/>
    <property type="match status" value="1"/>
</dbReference>
<evidence type="ECO:0000313" key="3">
    <source>
        <dbReference type="Proteomes" id="UP000270296"/>
    </source>
</evidence>
<dbReference type="GO" id="GO:0031593">
    <property type="term" value="F:polyubiquitin modification-dependent protein binding"/>
    <property type="evidence" value="ECO:0007669"/>
    <property type="project" value="TreeGrafter"/>
</dbReference>
<sequence length="299" mass="31527">MIRNPAALQELMRSHDRAVSNLESVPGGMAALQRLYRDIQEPMLNAAQEQLGTMNPFASLASDSAHNASQSARAGVENREPLPNPWMNRSGSATGAAAAEGRRAAAPGGPTNGTDIFNSPGIQSLMQQMLNNPQLVENMTQTPYFQAMARSLTSNPELAAQTLGMNPLANDSSQLIERMRQMLPSVLQQIQSPAFVEAMTNPRVISAIGEIHHGLQVLQEVAPNLFSNITGFTQGMQATAMATNRTPATPATTATASGATTVSPAAITPATGTTNPAQQQLGQVMAAIINQMAATSVVR</sequence>
<feature type="compositionally biased region" description="Polar residues" evidence="1">
    <location>
        <begin position="63"/>
        <end position="72"/>
    </location>
</feature>
<dbReference type="InterPro" id="IPR015496">
    <property type="entry name" value="Ubiquilin"/>
</dbReference>
<gene>
    <name evidence="2" type="ORF">SBAD_LOCUS2785</name>
</gene>
<evidence type="ECO:0000313" key="4">
    <source>
        <dbReference type="WBParaSite" id="SBAD_0000291701-mRNA-1"/>
    </source>
</evidence>
<feature type="region of interest" description="Disordered" evidence="1">
    <location>
        <begin position="63"/>
        <end position="117"/>
    </location>
</feature>
<reference evidence="2 3" key="2">
    <citation type="submission" date="2018-11" db="EMBL/GenBank/DDBJ databases">
        <authorList>
            <consortium name="Pathogen Informatics"/>
        </authorList>
    </citation>
    <scope>NUCLEOTIDE SEQUENCE [LARGE SCALE GENOMIC DNA]</scope>
</reference>
<feature type="compositionally biased region" description="Low complexity" evidence="1">
    <location>
        <begin position="88"/>
        <end position="114"/>
    </location>
</feature>
<dbReference type="OrthoDB" id="9450922at2759"/>
<proteinExistence type="predicted"/>
<accession>A0A183IGP0</accession>
<evidence type="ECO:0000256" key="1">
    <source>
        <dbReference type="SAM" id="MobiDB-lite"/>
    </source>
</evidence>
<protein>
    <submittedName>
        <fullName evidence="4">STI1 domain-containing protein</fullName>
    </submittedName>
</protein>
<dbReference type="Pfam" id="PF23195">
    <property type="entry name" value="UBQLN1"/>
    <property type="match status" value="1"/>
</dbReference>
<dbReference type="WBParaSite" id="SBAD_0000291701-mRNA-1">
    <property type="protein sequence ID" value="SBAD_0000291701-mRNA-1"/>
    <property type="gene ID" value="SBAD_0000291701"/>
</dbReference>
<dbReference type="EMBL" id="UZAM01007403">
    <property type="protein sequence ID" value="VDO98907.1"/>
    <property type="molecule type" value="Genomic_DNA"/>
</dbReference>